<dbReference type="EMBL" id="VTEZ01000003">
    <property type="protein sequence ID" value="TYS85699.1"/>
    <property type="molecule type" value="Genomic_DNA"/>
</dbReference>
<comment type="caution">
    <text evidence="1">The sequence shown here is derived from an EMBL/GenBank/DDBJ whole genome shotgun (WGS) entry which is preliminary data.</text>
</comment>
<dbReference type="InterPro" id="IPR037208">
    <property type="entry name" value="Spo0E-like_sf"/>
</dbReference>
<organism evidence="1 2">
    <name type="scientific">Rossellomorea aquimaris</name>
    <dbReference type="NCBI Taxonomy" id="189382"/>
    <lineage>
        <taxon>Bacteria</taxon>
        <taxon>Bacillati</taxon>
        <taxon>Bacillota</taxon>
        <taxon>Bacilli</taxon>
        <taxon>Bacillales</taxon>
        <taxon>Bacillaceae</taxon>
        <taxon>Rossellomorea</taxon>
    </lineage>
</organism>
<proteinExistence type="predicted"/>
<sequence length="61" mass="6920">MLVNGTIVTRIETVRWKMIQSGVRFGLSSPATIQLSKELDALINIHQRNDINKTTKNKIVQ</sequence>
<reference evidence="1 2" key="1">
    <citation type="submission" date="2019-08" db="EMBL/GenBank/DDBJ databases">
        <title>Bacillus genomes from the desert of Cuatro Cienegas, Coahuila.</title>
        <authorList>
            <person name="Olmedo-Alvarez G."/>
        </authorList>
    </citation>
    <scope>NUCLEOTIDE SEQUENCE [LARGE SCALE GENOMIC DNA]</scope>
    <source>
        <strain evidence="1 2">CH87b_3T</strain>
    </source>
</reference>
<dbReference type="GO" id="GO:0043937">
    <property type="term" value="P:regulation of sporulation"/>
    <property type="evidence" value="ECO:0007669"/>
    <property type="project" value="InterPro"/>
</dbReference>
<name>A0A5D4TZ73_9BACI</name>
<gene>
    <name evidence="1" type="ORF">FZC85_12040</name>
</gene>
<dbReference type="RefSeq" id="WP_148968549.1">
    <property type="nucleotide sequence ID" value="NZ_JBNIKW010000004.1"/>
</dbReference>
<dbReference type="SUPFAM" id="SSF140500">
    <property type="entry name" value="BAS1536-like"/>
    <property type="match status" value="1"/>
</dbReference>
<dbReference type="Pfam" id="PF09388">
    <property type="entry name" value="SpoOE-like"/>
    <property type="match status" value="1"/>
</dbReference>
<evidence type="ECO:0000313" key="2">
    <source>
        <dbReference type="Proteomes" id="UP000324269"/>
    </source>
</evidence>
<dbReference type="InterPro" id="IPR036638">
    <property type="entry name" value="HLH_DNA-bd_sf"/>
</dbReference>
<dbReference type="GO" id="GO:0046983">
    <property type="term" value="F:protein dimerization activity"/>
    <property type="evidence" value="ECO:0007669"/>
    <property type="project" value="InterPro"/>
</dbReference>
<dbReference type="InterPro" id="IPR018540">
    <property type="entry name" value="Spo0E-like"/>
</dbReference>
<evidence type="ECO:0000313" key="1">
    <source>
        <dbReference type="EMBL" id="TYS85699.1"/>
    </source>
</evidence>
<protein>
    <submittedName>
        <fullName evidence="1">Aspartyl-phosphate phosphatase Spo0E family protein</fullName>
    </submittedName>
</protein>
<dbReference type="AlphaFoldDB" id="A0A5D4TZ73"/>
<dbReference type="Gene3D" id="4.10.280.10">
    <property type="entry name" value="Helix-loop-helix DNA-binding domain"/>
    <property type="match status" value="1"/>
</dbReference>
<dbReference type="OrthoDB" id="2914933at2"/>
<accession>A0A5D4TZ73</accession>
<dbReference type="Proteomes" id="UP000324269">
    <property type="component" value="Unassembled WGS sequence"/>
</dbReference>